<dbReference type="InterPro" id="IPR014710">
    <property type="entry name" value="RmlC-like_jellyroll"/>
</dbReference>
<dbReference type="Proteomes" id="UP001211420">
    <property type="component" value="Unassembled WGS sequence"/>
</dbReference>
<dbReference type="GO" id="GO:0003700">
    <property type="term" value="F:DNA-binding transcription factor activity"/>
    <property type="evidence" value="ECO:0007669"/>
    <property type="project" value="InterPro"/>
</dbReference>
<accession>A0AAW5WXM4</accession>
<keyword evidence="3" id="KW-0804">Transcription</keyword>
<dbReference type="PANTHER" id="PTHR43280">
    <property type="entry name" value="ARAC-FAMILY TRANSCRIPTIONAL REGULATOR"/>
    <property type="match status" value="1"/>
</dbReference>
<evidence type="ECO:0000256" key="1">
    <source>
        <dbReference type="ARBA" id="ARBA00023015"/>
    </source>
</evidence>
<reference evidence="6" key="1">
    <citation type="submission" date="2022-01" db="EMBL/GenBank/DDBJ databases">
        <title>STING isolate genome collection.</title>
        <authorList>
            <person name="France M."/>
            <person name="Rutt L."/>
            <person name="Humphrys M."/>
            <person name="Ravel J."/>
        </authorList>
    </citation>
    <scope>NUCLEOTIDE SEQUENCE</scope>
    <source>
        <strain evidence="6">C0081E5</strain>
    </source>
</reference>
<dbReference type="SMART" id="SM00342">
    <property type="entry name" value="HTH_ARAC"/>
    <property type="match status" value="1"/>
</dbReference>
<reference evidence="5 7" key="2">
    <citation type="submission" date="2022-01" db="EMBL/GenBank/DDBJ databases">
        <title>VMRC isolate genome collection.</title>
        <authorList>
            <person name="France M."/>
            <person name="Rutt L."/>
            <person name="Humphrys M."/>
            <person name="Ravel J."/>
        </authorList>
    </citation>
    <scope>NUCLEOTIDE SEQUENCE [LARGE SCALE GENOMIC DNA]</scope>
    <source>
        <strain evidence="5 7">C0172B4</strain>
    </source>
</reference>
<dbReference type="InterPro" id="IPR009057">
    <property type="entry name" value="Homeodomain-like_sf"/>
</dbReference>
<dbReference type="Gene3D" id="2.60.120.10">
    <property type="entry name" value="Jelly Rolls"/>
    <property type="match status" value="1"/>
</dbReference>
<dbReference type="SUPFAM" id="SSF51182">
    <property type="entry name" value="RmlC-like cupins"/>
    <property type="match status" value="1"/>
</dbReference>
<evidence type="ECO:0000313" key="7">
    <source>
        <dbReference type="Proteomes" id="UP001211420"/>
    </source>
</evidence>
<dbReference type="PROSITE" id="PS00041">
    <property type="entry name" value="HTH_ARAC_FAMILY_1"/>
    <property type="match status" value="1"/>
</dbReference>
<gene>
    <name evidence="5" type="ORF">L2772_02210</name>
    <name evidence="6" type="ORF">L2Z99_04145</name>
</gene>
<evidence type="ECO:0000256" key="2">
    <source>
        <dbReference type="ARBA" id="ARBA00023125"/>
    </source>
</evidence>
<dbReference type="PANTHER" id="PTHR43280:SF28">
    <property type="entry name" value="HTH-TYPE TRANSCRIPTIONAL ACTIVATOR RHAS"/>
    <property type="match status" value="1"/>
</dbReference>
<dbReference type="InterPro" id="IPR011051">
    <property type="entry name" value="RmlC_Cupin_sf"/>
</dbReference>
<evidence type="ECO:0000313" key="6">
    <source>
        <dbReference type="EMBL" id="MCZ9678273.1"/>
    </source>
</evidence>
<organism evidence="6 8">
    <name type="scientific">Lactobacillus mulieris</name>
    <dbReference type="NCBI Taxonomy" id="2508708"/>
    <lineage>
        <taxon>Bacteria</taxon>
        <taxon>Bacillati</taxon>
        <taxon>Bacillota</taxon>
        <taxon>Bacilli</taxon>
        <taxon>Lactobacillales</taxon>
        <taxon>Lactobacillaceae</taxon>
        <taxon>Lactobacillus</taxon>
    </lineage>
</organism>
<comment type="caution">
    <text evidence="6">The sequence shown here is derived from an EMBL/GenBank/DDBJ whole genome shotgun (WGS) entry which is preliminary data.</text>
</comment>
<dbReference type="Gene3D" id="1.10.10.60">
    <property type="entry name" value="Homeodomain-like"/>
    <property type="match status" value="2"/>
</dbReference>
<feature type="domain" description="HTH araC/xylS-type" evidence="4">
    <location>
        <begin position="228"/>
        <end position="325"/>
    </location>
</feature>
<proteinExistence type="predicted"/>
<dbReference type="EMBL" id="JAKHEY010000004">
    <property type="protein sequence ID" value="MCZ9678273.1"/>
    <property type="molecule type" value="Genomic_DNA"/>
</dbReference>
<dbReference type="EMBL" id="JAKHPW010000001">
    <property type="protein sequence ID" value="MCZ3621681.1"/>
    <property type="molecule type" value="Genomic_DNA"/>
</dbReference>
<dbReference type="SUPFAM" id="SSF46689">
    <property type="entry name" value="Homeodomain-like"/>
    <property type="match status" value="1"/>
</dbReference>
<protein>
    <submittedName>
        <fullName evidence="6">AraC family transcriptional regulator</fullName>
    </submittedName>
</protein>
<keyword evidence="2" id="KW-0238">DNA-binding</keyword>
<name>A0AAW5WXM4_9LACO</name>
<dbReference type="InterPro" id="IPR018062">
    <property type="entry name" value="HTH_AraC-typ_CS"/>
</dbReference>
<dbReference type="RefSeq" id="WP_269254082.1">
    <property type="nucleotide sequence ID" value="NZ_JAKHEY010000004.1"/>
</dbReference>
<evidence type="ECO:0000256" key="3">
    <source>
        <dbReference type="ARBA" id="ARBA00023163"/>
    </source>
</evidence>
<sequence length="345" mass="40853">MLDKKVEKKILSITTVEQEQFNNNGININDVKLDNNEEFKKNPILRMPFWNFFDFGRISITKSNRFSYIPAHKHKFIEMNYCFSGRSIQYIDDHIIELHPGELLIMDREIQQRINYAREQDILINILIRDDYEICNLLKGINRNSVLIKFLKNATQHYFNHHNFIVFDTNKNIVCKQIIENMISTGFNNQGKNEAILEVLLKSFILCCSDELITKKQINFTEQKNNTFEIVQFINENYQSISLKNTAKAFGYSTNYLGNLLTKETGHSFKEILLMRRLNIACNLLQTTDYSVEEISSLVGYENHSSLYRLFKQQLDIKPQEYRNRIRYPVHLNNENDFLPNPYFK</sequence>
<keyword evidence="7" id="KW-1185">Reference proteome</keyword>
<evidence type="ECO:0000259" key="4">
    <source>
        <dbReference type="PROSITE" id="PS01124"/>
    </source>
</evidence>
<dbReference type="PROSITE" id="PS01124">
    <property type="entry name" value="HTH_ARAC_FAMILY_2"/>
    <property type="match status" value="1"/>
</dbReference>
<dbReference type="GO" id="GO:0043565">
    <property type="term" value="F:sequence-specific DNA binding"/>
    <property type="evidence" value="ECO:0007669"/>
    <property type="project" value="InterPro"/>
</dbReference>
<keyword evidence="1" id="KW-0805">Transcription regulation</keyword>
<dbReference type="InterPro" id="IPR018060">
    <property type="entry name" value="HTH_AraC"/>
</dbReference>
<dbReference type="Pfam" id="PF12833">
    <property type="entry name" value="HTH_18"/>
    <property type="match status" value="1"/>
</dbReference>
<evidence type="ECO:0000313" key="8">
    <source>
        <dbReference type="Proteomes" id="UP001211566"/>
    </source>
</evidence>
<dbReference type="AlphaFoldDB" id="A0AAW5WXM4"/>
<dbReference type="Proteomes" id="UP001211566">
    <property type="component" value="Unassembled WGS sequence"/>
</dbReference>
<evidence type="ECO:0000313" key="5">
    <source>
        <dbReference type="EMBL" id="MCZ3621681.1"/>
    </source>
</evidence>